<dbReference type="Pfam" id="PF00781">
    <property type="entry name" value="DAGK_cat"/>
    <property type="match status" value="1"/>
</dbReference>
<comment type="similarity">
    <text evidence="2">Belongs to the diacylglycerol/lipid kinase family.</text>
</comment>
<evidence type="ECO:0000256" key="7">
    <source>
        <dbReference type="ARBA" id="ARBA00022777"/>
    </source>
</evidence>
<sequence length="295" mass="31884">MKKAMLIVNPSAGKEEAHVYAEKAVSALQESGYDVSIRETQKEGCATRFAKEACAETFDCVVAMGGDGTMNETVNGLAEQSHQPIFGLIPLGTVNDFARALNIPLKPEEAITLLKHFDTKAVDIGKINSRYFMNVVAVGALAEATFAVSPEQKTKLGPLAYFIEGVKTIKEKQPFDLVLKSDGGEFRGEALIVLIALTNSIGGFESLSPDAKVNDGKLHVFIIKDVSLLEFASLLPSLFKGDLKNKKQVEYVQTSSLILSSSKDMIPNIDGDEGDSLPISVENLKQHLRVIVPVS</sequence>
<dbReference type="PANTHER" id="PTHR12358">
    <property type="entry name" value="SPHINGOSINE KINASE"/>
    <property type="match status" value="1"/>
</dbReference>
<dbReference type="InterPro" id="IPR001206">
    <property type="entry name" value="Diacylglycerol_kinase_cat_dom"/>
</dbReference>
<dbReference type="Pfam" id="PF19279">
    <property type="entry name" value="YegS_C"/>
    <property type="match status" value="1"/>
</dbReference>
<evidence type="ECO:0000313" key="14">
    <source>
        <dbReference type="EMBL" id="MFC7370262.1"/>
    </source>
</evidence>
<keyword evidence="7 14" id="KW-0418">Kinase</keyword>
<dbReference type="EMBL" id="JBHTCP010000002">
    <property type="protein sequence ID" value="MFC7370262.1"/>
    <property type="molecule type" value="Genomic_DNA"/>
</dbReference>
<evidence type="ECO:0000256" key="11">
    <source>
        <dbReference type="ARBA" id="ARBA00023209"/>
    </source>
</evidence>
<comment type="cofactor">
    <cofactor evidence="1">
        <name>Mg(2+)</name>
        <dbReference type="ChEBI" id="CHEBI:18420"/>
    </cofactor>
</comment>
<accession>A0ABW2NHU8</accession>
<dbReference type="Gene3D" id="2.60.200.40">
    <property type="match status" value="1"/>
</dbReference>
<dbReference type="SMART" id="SM00046">
    <property type="entry name" value="DAGKc"/>
    <property type="match status" value="1"/>
</dbReference>
<dbReference type="EC" id="2.7.1.-" evidence="14"/>
<evidence type="ECO:0000313" key="15">
    <source>
        <dbReference type="Proteomes" id="UP001596549"/>
    </source>
</evidence>
<evidence type="ECO:0000256" key="6">
    <source>
        <dbReference type="ARBA" id="ARBA00022741"/>
    </source>
</evidence>
<keyword evidence="5" id="KW-0479">Metal-binding</keyword>
<keyword evidence="3" id="KW-0444">Lipid biosynthesis</keyword>
<evidence type="ECO:0000256" key="4">
    <source>
        <dbReference type="ARBA" id="ARBA00022679"/>
    </source>
</evidence>
<keyword evidence="6" id="KW-0547">Nucleotide-binding</keyword>
<dbReference type="PANTHER" id="PTHR12358:SF106">
    <property type="entry name" value="LIPID KINASE YEGS"/>
    <property type="match status" value="1"/>
</dbReference>
<evidence type="ECO:0000256" key="5">
    <source>
        <dbReference type="ARBA" id="ARBA00022723"/>
    </source>
</evidence>
<keyword evidence="10" id="KW-0443">Lipid metabolism</keyword>
<dbReference type="InterPro" id="IPR050187">
    <property type="entry name" value="Lipid_Phosphate_FormReg"/>
</dbReference>
<dbReference type="GO" id="GO:0016301">
    <property type="term" value="F:kinase activity"/>
    <property type="evidence" value="ECO:0007669"/>
    <property type="project" value="UniProtKB-KW"/>
</dbReference>
<dbReference type="Gene3D" id="3.40.50.10330">
    <property type="entry name" value="Probable inorganic polyphosphate/atp-NAD kinase, domain 1"/>
    <property type="match status" value="1"/>
</dbReference>
<dbReference type="InterPro" id="IPR045540">
    <property type="entry name" value="YegS/DAGK_C"/>
</dbReference>
<evidence type="ECO:0000259" key="13">
    <source>
        <dbReference type="PROSITE" id="PS50146"/>
    </source>
</evidence>
<comment type="caution">
    <text evidence="14">The sequence shown here is derived from an EMBL/GenBank/DDBJ whole genome shotgun (WGS) entry which is preliminary data.</text>
</comment>
<keyword evidence="15" id="KW-1185">Reference proteome</keyword>
<keyword evidence="11" id="KW-0594">Phospholipid biosynthesis</keyword>
<dbReference type="RefSeq" id="WP_379745190.1">
    <property type="nucleotide sequence ID" value="NZ_JBHTCP010000002.1"/>
</dbReference>
<evidence type="ECO:0000256" key="1">
    <source>
        <dbReference type="ARBA" id="ARBA00001946"/>
    </source>
</evidence>
<feature type="domain" description="DAGKc" evidence="13">
    <location>
        <begin position="1"/>
        <end position="131"/>
    </location>
</feature>
<evidence type="ECO:0000256" key="3">
    <source>
        <dbReference type="ARBA" id="ARBA00022516"/>
    </source>
</evidence>
<dbReference type="InterPro" id="IPR005218">
    <property type="entry name" value="Diacylglycerol/lipid_kinase"/>
</dbReference>
<dbReference type="SUPFAM" id="SSF111331">
    <property type="entry name" value="NAD kinase/diacylglycerol kinase-like"/>
    <property type="match status" value="1"/>
</dbReference>
<dbReference type="InterPro" id="IPR017438">
    <property type="entry name" value="ATP-NAD_kinase_N"/>
</dbReference>
<evidence type="ECO:0000256" key="8">
    <source>
        <dbReference type="ARBA" id="ARBA00022840"/>
    </source>
</evidence>
<keyword evidence="9" id="KW-0460">Magnesium</keyword>
<dbReference type="Proteomes" id="UP001596549">
    <property type="component" value="Unassembled WGS sequence"/>
</dbReference>
<reference evidence="15" key="1">
    <citation type="journal article" date="2019" name="Int. J. Syst. Evol. Microbiol.">
        <title>The Global Catalogue of Microorganisms (GCM) 10K type strain sequencing project: providing services to taxonomists for standard genome sequencing and annotation.</title>
        <authorList>
            <consortium name="The Broad Institute Genomics Platform"/>
            <consortium name="The Broad Institute Genome Sequencing Center for Infectious Disease"/>
            <person name="Wu L."/>
            <person name="Ma J."/>
        </authorList>
    </citation>
    <scope>NUCLEOTIDE SEQUENCE [LARGE SCALE GENOMIC DNA]</scope>
    <source>
        <strain evidence="15">NBRC 106396</strain>
    </source>
</reference>
<proteinExistence type="inferred from homology"/>
<evidence type="ECO:0000256" key="9">
    <source>
        <dbReference type="ARBA" id="ARBA00022842"/>
    </source>
</evidence>
<name>A0ABW2NHU8_9BACL</name>
<evidence type="ECO:0000256" key="12">
    <source>
        <dbReference type="ARBA" id="ARBA00023264"/>
    </source>
</evidence>
<evidence type="ECO:0000256" key="10">
    <source>
        <dbReference type="ARBA" id="ARBA00023098"/>
    </source>
</evidence>
<dbReference type="InterPro" id="IPR016064">
    <property type="entry name" value="NAD/diacylglycerol_kinase_sf"/>
</dbReference>
<keyword evidence="4 14" id="KW-0808">Transferase</keyword>
<dbReference type="NCBIfam" id="TIGR00147">
    <property type="entry name" value="YegS/Rv2252/BmrU family lipid kinase"/>
    <property type="match status" value="1"/>
</dbReference>
<keyword evidence="8" id="KW-0067">ATP-binding</keyword>
<evidence type="ECO:0000256" key="2">
    <source>
        <dbReference type="ARBA" id="ARBA00005983"/>
    </source>
</evidence>
<gene>
    <name evidence="14" type="ORF">ACFQPF_01040</name>
</gene>
<protein>
    <submittedName>
        <fullName evidence="14">Diacylglycerol/lipid kinase family protein</fullName>
        <ecNumber evidence="14">2.7.1.-</ecNumber>
    </submittedName>
</protein>
<keyword evidence="12" id="KW-1208">Phospholipid metabolism</keyword>
<dbReference type="PROSITE" id="PS50146">
    <property type="entry name" value="DAGK"/>
    <property type="match status" value="1"/>
</dbReference>
<organism evidence="14 15">
    <name type="scientific">Fictibacillus iocasae</name>
    <dbReference type="NCBI Taxonomy" id="2715437"/>
    <lineage>
        <taxon>Bacteria</taxon>
        <taxon>Bacillati</taxon>
        <taxon>Bacillota</taxon>
        <taxon>Bacilli</taxon>
        <taxon>Bacillales</taxon>
        <taxon>Fictibacillaceae</taxon>
        <taxon>Fictibacillus</taxon>
    </lineage>
</organism>